<gene>
    <name evidence="1" type="ORF">KUDE01_022950</name>
</gene>
<comment type="caution">
    <text evidence="1">The sequence shown here is derived from an EMBL/GenBank/DDBJ whole genome shotgun (WGS) entry which is preliminary data.</text>
</comment>
<proteinExistence type="predicted"/>
<dbReference type="AlphaFoldDB" id="A0AAD9BJB4"/>
<dbReference type="EMBL" id="JASDAP010000022">
    <property type="protein sequence ID" value="KAK1884636.1"/>
    <property type="molecule type" value="Genomic_DNA"/>
</dbReference>
<protein>
    <submittedName>
        <fullName evidence="1">G2/M phase-specific E3 ubiquitin-protein ligase</fullName>
    </submittedName>
</protein>
<keyword evidence="2" id="KW-1185">Reference proteome</keyword>
<organism evidence="1 2">
    <name type="scientific">Dissostichus eleginoides</name>
    <name type="common">Patagonian toothfish</name>
    <name type="synonym">Dissostichus amissus</name>
    <dbReference type="NCBI Taxonomy" id="100907"/>
    <lineage>
        <taxon>Eukaryota</taxon>
        <taxon>Metazoa</taxon>
        <taxon>Chordata</taxon>
        <taxon>Craniata</taxon>
        <taxon>Vertebrata</taxon>
        <taxon>Euteleostomi</taxon>
        <taxon>Actinopterygii</taxon>
        <taxon>Neopterygii</taxon>
        <taxon>Teleostei</taxon>
        <taxon>Neoteleostei</taxon>
        <taxon>Acanthomorphata</taxon>
        <taxon>Eupercaria</taxon>
        <taxon>Perciformes</taxon>
        <taxon>Notothenioidei</taxon>
        <taxon>Nototheniidae</taxon>
        <taxon>Dissostichus</taxon>
    </lineage>
</organism>
<name>A0AAD9BJB4_DISEL</name>
<reference evidence="1" key="1">
    <citation type="submission" date="2023-04" db="EMBL/GenBank/DDBJ databases">
        <title>Chromosome-level genome of Chaenocephalus aceratus.</title>
        <authorList>
            <person name="Park H."/>
        </authorList>
    </citation>
    <scope>NUCLEOTIDE SEQUENCE</scope>
    <source>
        <strain evidence="1">DE</strain>
        <tissue evidence="1">Muscle</tissue>
    </source>
</reference>
<evidence type="ECO:0000313" key="2">
    <source>
        <dbReference type="Proteomes" id="UP001228049"/>
    </source>
</evidence>
<sequence length="104" mass="11671">MKNLKDRPIFDGPDGRRFLVYNANGQPSFKATVNLITDEEVGKALQEIENAASVDALREMTMRHSTMLQTAGCLRHVASVEEKKGIVSDYLQWYIIGRNSSVID</sequence>
<dbReference type="Proteomes" id="UP001228049">
    <property type="component" value="Unassembled WGS sequence"/>
</dbReference>
<accession>A0AAD9BJB4</accession>
<feature type="non-terminal residue" evidence="1">
    <location>
        <position position="104"/>
    </location>
</feature>
<evidence type="ECO:0000313" key="1">
    <source>
        <dbReference type="EMBL" id="KAK1884636.1"/>
    </source>
</evidence>